<proteinExistence type="predicted"/>
<gene>
    <name evidence="3" type="ORF">KSF_058620</name>
</gene>
<dbReference type="Pfam" id="PF13480">
    <property type="entry name" value="Acetyltransf_6"/>
    <property type="match status" value="1"/>
</dbReference>
<organism evidence="3 4">
    <name type="scientific">Reticulibacter mediterranei</name>
    <dbReference type="NCBI Taxonomy" id="2778369"/>
    <lineage>
        <taxon>Bacteria</taxon>
        <taxon>Bacillati</taxon>
        <taxon>Chloroflexota</taxon>
        <taxon>Ktedonobacteria</taxon>
        <taxon>Ktedonobacterales</taxon>
        <taxon>Reticulibacteraceae</taxon>
        <taxon>Reticulibacter</taxon>
    </lineage>
</organism>
<dbReference type="InterPro" id="IPR016181">
    <property type="entry name" value="Acyl_CoA_acyltransferase"/>
</dbReference>
<evidence type="ECO:0000313" key="3">
    <source>
        <dbReference type="EMBL" id="GHO95814.1"/>
    </source>
</evidence>
<feature type="domain" description="BioF2-like acetyltransferase" evidence="2">
    <location>
        <begin position="2"/>
        <end position="38"/>
    </location>
</feature>
<protein>
    <recommendedName>
        <fullName evidence="2">BioF2-like acetyltransferase domain-containing protein</fullName>
    </recommendedName>
</protein>
<accession>A0A8J3N251</accession>
<evidence type="ECO:0000259" key="2">
    <source>
        <dbReference type="Pfam" id="PF13480"/>
    </source>
</evidence>
<dbReference type="AlphaFoldDB" id="A0A8J3N251"/>
<reference evidence="3" key="1">
    <citation type="submission" date="2020-10" db="EMBL/GenBank/DDBJ databases">
        <title>Taxonomic study of unclassified bacteria belonging to the class Ktedonobacteria.</title>
        <authorList>
            <person name="Yabe S."/>
            <person name="Wang C.M."/>
            <person name="Zheng Y."/>
            <person name="Sakai Y."/>
            <person name="Cavaletti L."/>
            <person name="Monciardini P."/>
            <person name="Donadio S."/>
        </authorList>
    </citation>
    <scope>NUCLEOTIDE SEQUENCE</scope>
    <source>
        <strain evidence="3">ID150040</strain>
    </source>
</reference>
<dbReference type="Gene3D" id="3.40.630.30">
    <property type="match status" value="1"/>
</dbReference>
<name>A0A8J3N251_9CHLR</name>
<dbReference type="Proteomes" id="UP000597444">
    <property type="component" value="Unassembled WGS sequence"/>
</dbReference>
<evidence type="ECO:0000256" key="1">
    <source>
        <dbReference type="SAM" id="MobiDB-lite"/>
    </source>
</evidence>
<comment type="caution">
    <text evidence="3">The sequence shown here is derived from an EMBL/GenBank/DDBJ whole genome shotgun (WGS) entry which is preliminary data.</text>
</comment>
<dbReference type="RefSeq" id="WP_220206471.1">
    <property type="nucleotide sequence ID" value="NZ_BNJK01000001.1"/>
</dbReference>
<sequence>MYTGWRREDQDLRPNELLHWQAIIDACADGLRRYDFGHAPVSNQGIAQFKVKWVAQTKTIYRYSYPTVAHQTSSETTRDSAQSTQPTSIRGQTGQPSETKGIKERIVTPLWQHLPLKATELIAQWSRTLHYY</sequence>
<evidence type="ECO:0000313" key="4">
    <source>
        <dbReference type="Proteomes" id="UP000597444"/>
    </source>
</evidence>
<dbReference type="SUPFAM" id="SSF55729">
    <property type="entry name" value="Acyl-CoA N-acyltransferases (Nat)"/>
    <property type="match status" value="1"/>
</dbReference>
<keyword evidence="4" id="KW-1185">Reference proteome</keyword>
<feature type="region of interest" description="Disordered" evidence="1">
    <location>
        <begin position="69"/>
        <end position="102"/>
    </location>
</feature>
<feature type="compositionally biased region" description="Polar residues" evidence="1">
    <location>
        <begin position="69"/>
        <end position="98"/>
    </location>
</feature>
<dbReference type="InterPro" id="IPR038740">
    <property type="entry name" value="BioF2-like_GNAT_dom"/>
</dbReference>
<dbReference type="EMBL" id="BNJK01000001">
    <property type="protein sequence ID" value="GHO95814.1"/>
    <property type="molecule type" value="Genomic_DNA"/>
</dbReference>